<evidence type="ECO:0000259" key="1">
    <source>
        <dbReference type="Pfam" id="PF08401"/>
    </source>
</evidence>
<comment type="caution">
    <text evidence="2">The sequence shown here is derived from an EMBL/GenBank/DDBJ whole genome shotgun (WGS) entry which is preliminary data.</text>
</comment>
<dbReference type="InterPro" id="IPR013610">
    <property type="entry name" value="ArdC_N"/>
</dbReference>
<proteinExistence type="predicted"/>
<sequence length="62" mass="7227">MTKSVYEIITEKIIEKLEQGVVPWRMAVDQFKCGQLENTKTIPRNQYFSSGAWGICFKKNRS</sequence>
<organism evidence="2 3">
    <name type="scientific">Neobacillus pocheonensis</name>
    <dbReference type="NCBI Taxonomy" id="363869"/>
    <lineage>
        <taxon>Bacteria</taxon>
        <taxon>Bacillati</taxon>
        <taxon>Bacillota</taxon>
        <taxon>Bacilli</taxon>
        <taxon>Bacillales</taxon>
        <taxon>Bacillaceae</taxon>
        <taxon>Neobacillus</taxon>
    </lineage>
</organism>
<dbReference type="Proteomes" id="UP001523262">
    <property type="component" value="Unassembled WGS sequence"/>
</dbReference>
<name>A0ABT0WFR6_9BACI</name>
<evidence type="ECO:0000313" key="3">
    <source>
        <dbReference type="Proteomes" id="UP001523262"/>
    </source>
</evidence>
<keyword evidence="3" id="KW-1185">Reference proteome</keyword>
<dbReference type="Pfam" id="PF08401">
    <property type="entry name" value="ArdcN"/>
    <property type="match status" value="1"/>
</dbReference>
<reference evidence="2 3" key="1">
    <citation type="submission" date="2022-06" db="EMBL/GenBank/DDBJ databases">
        <authorList>
            <person name="Jeon C.O."/>
        </authorList>
    </citation>
    <scope>NUCLEOTIDE SEQUENCE [LARGE SCALE GENOMIC DNA]</scope>
    <source>
        <strain evidence="2 3">KCTC 13943</strain>
    </source>
</reference>
<dbReference type="EMBL" id="JAMQCR010000002">
    <property type="protein sequence ID" value="MCM2534398.1"/>
    <property type="molecule type" value="Genomic_DNA"/>
</dbReference>
<evidence type="ECO:0000313" key="2">
    <source>
        <dbReference type="EMBL" id="MCM2534398.1"/>
    </source>
</evidence>
<protein>
    <submittedName>
        <fullName evidence="2">ArdC family protein</fullName>
    </submittedName>
</protein>
<accession>A0ABT0WFR6</accession>
<feature type="domain" description="N-terminal" evidence="1">
    <location>
        <begin position="3"/>
        <end position="32"/>
    </location>
</feature>
<gene>
    <name evidence="2" type="ORF">NDK43_21140</name>
</gene>